<reference evidence="3 4" key="2">
    <citation type="submission" date="2020-03" db="EMBL/GenBank/DDBJ databases">
        <authorList>
            <person name="Ichikawa N."/>
            <person name="Kimura A."/>
            <person name="Kitahashi Y."/>
            <person name="Uohara A."/>
        </authorList>
    </citation>
    <scope>NUCLEOTIDE SEQUENCE [LARGE SCALE GENOMIC DNA]</scope>
    <source>
        <strain evidence="3 4">NBRC 108638</strain>
    </source>
</reference>
<dbReference type="AlphaFoldDB" id="A0A6V8LIX1"/>
<organism evidence="3 4">
    <name type="scientific">Phytohabitans rumicis</name>
    <dbReference type="NCBI Taxonomy" id="1076125"/>
    <lineage>
        <taxon>Bacteria</taxon>
        <taxon>Bacillati</taxon>
        <taxon>Actinomycetota</taxon>
        <taxon>Actinomycetes</taxon>
        <taxon>Micromonosporales</taxon>
        <taxon>Micromonosporaceae</taxon>
    </lineage>
</organism>
<dbReference type="EMBL" id="BLPG01000001">
    <property type="protein sequence ID" value="GFJ94788.1"/>
    <property type="molecule type" value="Genomic_DNA"/>
</dbReference>
<evidence type="ECO:0000256" key="1">
    <source>
        <dbReference type="SAM" id="MobiDB-lite"/>
    </source>
</evidence>
<evidence type="ECO:0000313" key="3">
    <source>
        <dbReference type="EMBL" id="GFJ94788.1"/>
    </source>
</evidence>
<reference evidence="3 4" key="1">
    <citation type="submission" date="2020-03" db="EMBL/GenBank/DDBJ databases">
        <title>Whole genome shotgun sequence of Phytohabitans rumicis NBRC 108638.</title>
        <authorList>
            <person name="Komaki H."/>
            <person name="Tamura T."/>
        </authorList>
    </citation>
    <scope>NUCLEOTIDE SEQUENCE [LARGE SCALE GENOMIC DNA]</scope>
    <source>
        <strain evidence="3 4">NBRC 108638</strain>
    </source>
</reference>
<keyword evidence="2" id="KW-0472">Membrane</keyword>
<gene>
    <name evidence="3" type="ORF">Prum_084300</name>
</gene>
<name>A0A6V8LIX1_9ACTN</name>
<feature type="compositionally biased region" description="Low complexity" evidence="1">
    <location>
        <begin position="411"/>
        <end position="445"/>
    </location>
</feature>
<keyword evidence="4" id="KW-1185">Reference proteome</keyword>
<sequence>MRSDIEDRANDVRVLLETARVPDPRADLARAMAAGVTVRRRRRYLAVATATVVAAVAAASVSQALNTTGNDRTAPPIGDAVTATPAPFASCTVRKLAAPAGVGTLTGRVAADPTGRYAVGGVVTKDGRTMVVRWTDGTPEVLKVPAEAVDAVAVNASGTVVGTAVTPASGEQFAWVLDGGGDFRKLPLVSKTGPVTPYAINARGDVVGDAVRGERTVVVLWPAAEPKRAVVLDAPDNARATGIADDGTVVGALGSGTLPYAWGPDGNGRRLALPEGADTGRVLAVRGQWAAGWVGAAPDETAPPQASDKGFTGIDPLLPLGNDNVRRMAARWNLATGDVDVWPDRSEPAIAVNSSGWVVLPAPDGGAAQVARDGAPVTLPGSEAAYPVSLSDDARVLYGLRALVIEPTPVRGSSSRSWPTRSSGAARSARTGRAGPSRAGPGWRR</sequence>
<accession>A0A6V8LIX1</accession>
<dbReference type="Proteomes" id="UP000482960">
    <property type="component" value="Unassembled WGS sequence"/>
</dbReference>
<dbReference type="RefSeq" id="WP_246278416.1">
    <property type="nucleotide sequence ID" value="NZ_BLPG01000001.1"/>
</dbReference>
<keyword evidence="2" id="KW-1133">Transmembrane helix</keyword>
<evidence type="ECO:0000256" key="2">
    <source>
        <dbReference type="SAM" id="Phobius"/>
    </source>
</evidence>
<protein>
    <submittedName>
        <fullName evidence="3">Uncharacterized protein</fullName>
    </submittedName>
</protein>
<feature type="region of interest" description="Disordered" evidence="1">
    <location>
        <begin position="409"/>
        <end position="445"/>
    </location>
</feature>
<comment type="caution">
    <text evidence="3">The sequence shown here is derived from an EMBL/GenBank/DDBJ whole genome shotgun (WGS) entry which is preliminary data.</text>
</comment>
<feature type="transmembrane region" description="Helical" evidence="2">
    <location>
        <begin position="44"/>
        <end position="65"/>
    </location>
</feature>
<proteinExistence type="predicted"/>
<keyword evidence="2" id="KW-0812">Transmembrane</keyword>
<evidence type="ECO:0000313" key="4">
    <source>
        <dbReference type="Proteomes" id="UP000482960"/>
    </source>
</evidence>